<gene>
    <name evidence="1" type="ORF">ACFFRI_15400</name>
</gene>
<evidence type="ECO:0000313" key="1">
    <source>
        <dbReference type="EMBL" id="MFB9314441.1"/>
    </source>
</evidence>
<accession>A0ABV5KCH8</accession>
<reference evidence="1 2" key="1">
    <citation type="submission" date="2024-09" db="EMBL/GenBank/DDBJ databases">
        <authorList>
            <person name="Sun Q."/>
            <person name="Mori K."/>
        </authorList>
    </citation>
    <scope>NUCLEOTIDE SEQUENCE [LARGE SCALE GENOMIC DNA]</scope>
    <source>
        <strain evidence="1 2">JCM 9626</strain>
    </source>
</reference>
<keyword evidence="2" id="KW-1185">Reference proteome</keyword>
<protein>
    <recommendedName>
        <fullName evidence="3">Peptidase MA superfamily protein</fullName>
    </recommendedName>
</protein>
<organism evidence="1 2">
    <name type="scientific">Nocardioides plantarum</name>
    <dbReference type="NCBI Taxonomy" id="29299"/>
    <lineage>
        <taxon>Bacteria</taxon>
        <taxon>Bacillati</taxon>
        <taxon>Actinomycetota</taxon>
        <taxon>Actinomycetes</taxon>
        <taxon>Propionibacteriales</taxon>
        <taxon>Nocardioidaceae</taxon>
        <taxon>Nocardioides</taxon>
    </lineage>
</organism>
<evidence type="ECO:0008006" key="3">
    <source>
        <dbReference type="Google" id="ProtNLM"/>
    </source>
</evidence>
<dbReference type="Proteomes" id="UP001589750">
    <property type="component" value="Unassembled WGS sequence"/>
</dbReference>
<proteinExistence type="predicted"/>
<name>A0ABV5KCH8_9ACTN</name>
<comment type="caution">
    <text evidence="1">The sequence shown here is derived from an EMBL/GenBank/DDBJ whole genome shotgun (WGS) entry which is preliminary data.</text>
</comment>
<feature type="non-terminal residue" evidence="1">
    <location>
        <position position="1"/>
    </location>
</feature>
<sequence>AADGTWAAAVDVTWAYAGFDPEPSSTEVSFRFRSTADGVVVAGVGGGGLRTPVWMSGPMQVSRTADLLVVAADGVDLATYVRRARAAVPTVSSVVRTWRPRLVLEVPADVGALEAALGAEDGYYAQIAAVTGSGGTIEEGAPSHVFVNPDVFDELGKDGQDVVLAHEATHVATDAPLSKAPTWLTEGFADYVALRRTTLPLTTTAGQVARQVRDDGLPTELPTSAEFDTGGPHLGAVYEASWLACVALAGRRGPEALLRLYESVSDGKPFAAELRRDLDWSEADLLRGWRERLRTLPGAAPQG</sequence>
<evidence type="ECO:0000313" key="2">
    <source>
        <dbReference type="Proteomes" id="UP001589750"/>
    </source>
</evidence>
<dbReference type="EMBL" id="JBHMDG010000021">
    <property type="protein sequence ID" value="MFB9314441.1"/>
    <property type="molecule type" value="Genomic_DNA"/>
</dbReference>